<evidence type="ECO:0000313" key="6">
    <source>
        <dbReference type="Proteomes" id="UP000672032"/>
    </source>
</evidence>
<comment type="similarity">
    <text evidence="1">Belongs to the bacterial ribosomal protein bS21 family.</text>
</comment>
<feature type="compositionally biased region" description="Low complexity" evidence="4">
    <location>
        <begin position="64"/>
        <end position="74"/>
    </location>
</feature>
<feature type="region of interest" description="Disordered" evidence="4">
    <location>
        <begin position="49"/>
        <end position="94"/>
    </location>
</feature>
<evidence type="ECO:0000256" key="1">
    <source>
        <dbReference type="ARBA" id="ARBA00006640"/>
    </source>
</evidence>
<evidence type="ECO:0000256" key="3">
    <source>
        <dbReference type="ARBA" id="ARBA00023274"/>
    </source>
</evidence>
<dbReference type="InterPro" id="IPR052837">
    <property type="entry name" value="Mitoribosomal_bS21"/>
</dbReference>
<accession>A0A8A3P5Y5</accession>
<keyword evidence="3" id="KW-0687">Ribonucleoprotein</keyword>
<dbReference type="InterPro" id="IPR001911">
    <property type="entry name" value="Ribosomal_bS21"/>
</dbReference>
<feature type="compositionally biased region" description="Polar residues" evidence="4">
    <location>
        <begin position="75"/>
        <end position="85"/>
    </location>
</feature>
<organism evidence="5 6">
    <name type="scientific">Monilinia vaccinii-corymbosi</name>
    <dbReference type="NCBI Taxonomy" id="61207"/>
    <lineage>
        <taxon>Eukaryota</taxon>
        <taxon>Fungi</taxon>
        <taxon>Dikarya</taxon>
        <taxon>Ascomycota</taxon>
        <taxon>Pezizomycotina</taxon>
        <taxon>Leotiomycetes</taxon>
        <taxon>Helotiales</taxon>
        <taxon>Sclerotiniaceae</taxon>
        <taxon>Monilinia</taxon>
    </lineage>
</organism>
<evidence type="ECO:0000256" key="2">
    <source>
        <dbReference type="ARBA" id="ARBA00022980"/>
    </source>
</evidence>
<proteinExistence type="inferred from homology"/>
<dbReference type="PANTHER" id="PTHR41237">
    <property type="entry name" value="37S RIBOSOMAL PROTEIN MRP21, MITOCHONDRIAL"/>
    <property type="match status" value="1"/>
</dbReference>
<sequence>MEFRRIGAAAFRSSTGDMPFAQLLQSNRQTIIRSPITYRALSTTSRTYSIDPRPTIRAPYIPESSSSFSSPSPSTRETPNDSLTSPPTPKDDTLESISQTLPWIQPNKIAPTPFRPSAAQLENQASLQHTYQSPPLRSSALLNSLSNSAVKNPFSGPPRGSVSDSPFGRMQFPSKKPGGTSASELMAETQSAIDPPMPPRTPMRLSPRTGRTVDIRSNIDLPRGIRMLEASCALNRVRHDQMSQRFHERGGMQRKRLRRQRWRNNFMAGFKGIVDRVKQLKNQGW</sequence>
<name>A0A8A3P5Y5_9HELO</name>
<dbReference type="GO" id="GO:0070124">
    <property type="term" value="P:mitochondrial translational initiation"/>
    <property type="evidence" value="ECO:0007669"/>
    <property type="project" value="TreeGrafter"/>
</dbReference>
<keyword evidence="6" id="KW-1185">Reference proteome</keyword>
<dbReference type="AlphaFoldDB" id="A0A8A3P5Y5"/>
<dbReference type="PANTHER" id="PTHR41237:SF1">
    <property type="entry name" value="SMALL RIBOSOMAL SUBUNIT PROTEIN BS21M"/>
    <property type="match status" value="1"/>
</dbReference>
<dbReference type="GO" id="GO:0003735">
    <property type="term" value="F:structural constituent of ribosome"/>
    <property type="evidence" value="ECO:0007669"/>
    <property type="project" value="InterPro"/>
</dbReference>
<reference evidence="5" key="1">
    <citation type="submission" date="2020-10" db="EMBL/GenBank/DDBJ databases">
        <title>Genome Sequence of Monilinia vaccinii-corymbosi Sheds Light on Mummy Berry Disease Infection of Blueberry and Mating Type.</title>
        <authorList>
            <person name="Yow A.G."/>
            <person name="Zhang Y."/>
            <person name="Bansal K."/>
            <person name="Eacker S.M."/>
            <person name="Sullivan S."/>
            <person name="Liachko I."/>
            <person name="Cubeta M.A."/>
            <person name="Rollins J.A."/>
            <person name="Ashrafi H."/>
        </authorList>
    </citation>
    <scope>NUCLEOTIDE SEQUENCE</scope>
    <source>
        <strain evidence="5">RL-1</strain>
    </source>
</reference>
<protein>
    <recommendedName>
        <fullName evidence="7">Ribosomal protein S21</fullName>
    </recommendedName>
</protein>
<evidence type="ECO:0000313" key="5">
    <source>
        <dbReference type="EMBL" id="QSZ31864.1"/>
    </source>
</evidence>
<gene>
    <name evidence="5" type="ORF">DSL72_001433</name>
</gene>
<evidence type="ECO:0000256" key="4">
    <source>
        <dbReference type="SAM" id="MobiDB-lite"/>
    </source>
</evidence>
<feature type="compositionally biased region" description="Polar residues" evidence="4">
    <location>
        <begin position="180"/>
        <end position="192"/>
    </location>
</feature>
<keyword evidence="2" id="KW-0689">Ribosomal protein</keyword>
<dbReference type="OrthoDB" id="2501249at2759"/>
<dbReference type="EMBL" id="CP063406">
    <property type="protein sequence ID" value="QSZ31864.1"/>
    <property type="molecule type" value="Genomic_DNA"/>
</dbReference>
<dbReference type="Pfam" id="PF01165">
    <property type="entry name" value="Ribosomal_S21"/>
    <property type="match status" value="1"/>
</dbReference>
<evidence type="ECO:0008006" key="7">
    <source>
        <dbReference type="Google" id="ProtNLM"/>
    </source>
</evidence>
<dbReference type="GO" id="GO:0005763">
    <property type="term" value="C:mitochondrial small ribosomal subunit"/>
    <property type="evidence" value="ECO:0007669"/>
    <property type="project" value="TreeGrafter"/>
</dbReference>
<dbReference type="Proteomes" id="UP000672032">
    <property type="component" value="Chromosome 2"/>
</dbReference>
<feature type="region of interest" description="Disordered" evidence="4">
    <location>
        <begin position="149"/>
        <end position="212"/>
    </location>
</feature>